<evidence type="ECO:0000256" key="3">
    <source>
        <dbReference type="ARBA" id="ARBA00023136"/>
    </source>
</evidence>
<dbReference type="Pfam" id="PF13416">
    <property type="entry name" value="SBP_bac_8"/>
    <property type="match status" value="1"/>
</dbReference>
<evidence type="ECO:0000256" key="5">
    <source>
        <dbReference type="ARBA" id="ARBA00023288"/>
    </source>
</evidence>
<dbReference type="Gene3D" id="3.40.190.10">
    <property type="entry name" value="Periplasmic binding protein-like II"/>
    <property type="match status" value="2"/>
</dbReference>
<dbReference type="RefSeq" id="WP_314803230.1">
    <property type="nucleotide sequence ID" value="NZ_CP130319.1"/>
</dbReference>
<accession>A0AA96LRJ4</accession>
<evidence type="ECO:0000256" key="6">
    <source>
        <dbReference type="SAM" id="SignalP"/>
    </source>
</evidence>
<dbReference type="KEGG" id="proo:MJB10_07855"/>
<feature type="chain" id="PRO_5041679263" evidence="6">
    <location>
        <begin position="20"/>
        <end position="522"/>
    </location>
</feature>
<keyword evidence="2 6" id="KW-0732">Signal</keyword>
<gene>
    <name evidence="7" type="ORF">MJB10_07855</name>
</gene>
<dbReference type="PANTHER" id="PTHR43649">
    <property type="entry name" value="ARABINOSE-BINDING PROTEIN-RELATED"/>
    <property type="match status" value="1"/>
</dbReference>
<dbReference type="EMBL" id="CP130319">
    <property type="protein sequence ID" value="WNR45998.1"/>
    <property type="molecule type" value="Genomic_DNA"/>
</dbReference>
<feature type="signal peptide" evidence="6">
    <location>
        <begin position="1"/>
        <end position="19"/>
    </location>
</feature>
<keyword evidence="1" id="KW-1003">Cell membrane</keyword>
<sequence>MKKSLAILSALTITSIMLAACGGGNSTPAKDKKDSGQASQAPVDANKKYKIRAMNILYGTAGPETGTGKKAIEDRYNIDFEYIPVASGEYTNKLGVTLASGDIPDLVLFPQLDAIYFNAINSGQFLPIETYMNDAKNYPNLAKLPKDVTDTLKLNGHIYGVPRLRALPGPSITLRKDWMDKLGLKVPTNYDELYNVLKAFKEKDPDGNGKDDTFGVSMGVGADGALIGVGSLTASFRSGAGFGSNVWVEDGKGGIVLADIGPNAKPSLTFLAKLYKDGLIAKDFAVKKDQQVKDDFLLGKTGAISWAYNAYDPTNTINKAKAANPNWSVISVPPIKAMDGSEGGYIKDTGYFGIFGINKDVAKDPGKLARVLKMLDDQIGDDGANFIKWGVEGVHYKNENGKKTETDVGSKEGPIKYKLTDHAAEGDWIYIASDTDESKKYRMEAFDNALKGKPWSKQDTGLYSKTYAEKGKELLKQIYDAEVKIIMGEAPVDSFDKAIADFNSKGGDLITKEMNDAWKARK</sequence>
<dbReference type="Proteomes" id="UP001304650">
    <property type="component" value="Chromosome"/>
</dbReference>
<evidence type="ECO:0000256" key="4">
    <source>
        <dbReference type="ARBA" id="ARBA00023139"/>
    </source>
</evidence>
<evidence type="ECO:0000256" key="2">
    <source>
        <dbReference type="ARBA" id="ARBA00022729"/>
    </source>
</evidence>
<dbReference type="InterPro" id="IPR006059">
    <property type="entry name" value="SBP"/>
</dbReference>
<dbReference type="PANTHER" id="PTHR43649:SF33">
    <property type="entry name" value="POLYGALACTURONAN_RHAMNOGALACTURONAN-BINDING PROTEIN YTCQ"/>
    <property type="match status" value="1"/>
</dbReference>
<dbReference type="PROSITE" id="PS51257">
    <property type="entry name" value="PROKAR_LIPOPROTEIN"/>
    <property type="match status" value="1"/>
</dbReference>
<dbReference type="InterPro" id="IPR050490">
    <property type="entry name" value="Bact_solute-bd_prot1"/>
</dbReference>
<evidence type="ECO:0000313" key="8">
    <source>
        <dbReference type="Proteomes" id="UP001304650"/>
    </source>
</evidence>
<dbReference type="SUPFAM" id="SSF53850">
    <property type="entry name" value="Periplasmic binding protein-like II"/>
    <property type="match status" value="1"/>
</dbReference>
<keyword evidence="5" id="KW-0449">Lipoprotein</keyword>
<keyword evidence="4" id="KW-0564">Palmitate</keyword>
<keyword evidence="3" id="KW-0472">Membrane</keyword>
<organism evidence="7 8">
    <name type="scientific">Paenibacillus roseopurpureus</name>
    <dbReference type="NCBI Taxonomy" id="2918901"/>
    <lineage>
        <taxon>Bacteria</taxon>
        <taxon>Bacillati</taxon>
        <taxon>Bacillota</taxon>
        <taxon>Bacilli</taxon>
        <taxon>Bacillales</taxon>
        <taxon>Paenibacillaceae</taxon>
        <taxon>Paenibacillus</taxon>
    </lineage>
</organism>
<dbReference type="AlphaFoldDB" id="A0AA96LRJ4"/>
<proteinExistence type="predicted"/>
<evidence type="ECO:0000256" key="1">
    <source>
        <dbReference type="ARBA" id="ARBA00022475"/>
    </source>
</evidence>
<reference evidence="7" key="1">
    <citation type="submission" date="2022-02" db="EMBL/GenBank/DDBJ databases">
        <title>Paenibacillus sp. MBLB1832 Whole Genome Shotgun Sequencing.</title>
        <authorList>
            <person name="Hwang C.Y."/>
            <person name="Cho E.-S."/>
            <person name="Seo M.-J."/>
        </authorList>
    </citation>
    <scope>NUCLEOTIDE SEQUENCE</scope>
    <source>
        <strain evidence="7">MBLB1832</strain>
    </source>
</reference>
<evidence type="ECO:0000313" key="7">
    <source>
        <dbReference type="EMBL" id="WNR45998.1"/>
    </source>
</evidence>
<keyword evidence="8" id="KW-1185">Reference proteome</keyword>
<name>A0AA96LRJ4_9BACL</name>
<protein>
    <submittedName>
        <fullName evidence="7">Extracellular solute-binding protein</fullName>
    </submittedName>
</protein>